<dbReference type="GO" id="GO:0005506">
    <property type="term" value="F:iron ion binding"/>
    <property type="evidence" value="ECO:0007669"/>
    <property type="project" value="InterPro"/>
</dbReference>
<dbReference type="AlphaFoldDB" id="A0A560I4Z7"/>
<evidence type="ECO:0000259" key="1">
    <source>
        <dbReference type="Pfam" id="PF01592"/>
    </source>
</evidence>
<dbReference type="CDD" id="cd06664">
    <property type="entry name" value="IscU_like"/>
    <property type="match status" value="1"/>
</dbReference>
<dbReference type="EMBL" id="VITT01000016">
    <property type="protein sequence ID" value="TWB53059.1"/>
    <property type="molecule type" value="Genomic_DNA"/>
</dbReference>
<dbReference type="PANTHER" id="PTHR10093">
    <property type="entry name" value="IRON-SULFUR CLUSTER ASSEMBLY ENZYME NIFU HOMOLOG"/>
    <property type="match status" value="1"/>
</dbReference>
<dbReference type="InterPro" id="IPR002871">
    <property type="entry name" value="NIF_FeS_clus_asmbl_NifU_N"/>
</dbReference>
<accession>A0A560I4Z7</accession>
<evidence type="ECO:0000313" key="2">
    <source>
        <dbReference type="EMBL" id="TWB53059.1"/>
    </source>
</evidence>
<protein>
    <submittedName>
        <fullName evidence="2">Nitrogen fixation NifU-like protein</fullName>
    </submittedName>
</protein>
<gene>
    <name evidence="2" type="ORF">FBZ92_116190</name>
</gene>
<dbReference type="Proteomes" id="UP000318050">
    <property type="component" value="Unassembled WGS sequence"/>
</dbReference>
<name>A0A560I4Z7_9PROT</name>
<comment type="caution">
    <text evidence="2">The sequence shown here is derived from an EMBL/GenBank/DDBJ whole genome shotgun (WGS) entry which is preliminary data.</text>
</comment>
<dbReference type="Pfam" id="PF01592">
    <property type="entry name" value="NifU_N"/>
    <property type="match status" value="1"/>
</dbReference>
<sequence length="163" mass="17117">MDLRDLYQDIILDHGRSPRNFRALAAPSHFAHGHNPLCGDKVTIFLRLDGDRIVEVSFEGKGCAISTASASLMTEVVLNKTLAEAEALFGHFHGTVTGGTVTGGTVTGTAAGLPDALAEEGERLQPLTGVKAYPTRVKCATLAWHTLEAAVKGGGLPAPVKTE</sequence>
<dbReference type="SUPFAM" id="SSF82649">
    <property type="entry name" value="SufE/NifU"/>
    <property type="match status" value="1"/>
</dbReference>
<proteinExistence type="predicted"/>
<reference evidence="2 3" key="1">
    <citation type="submission" date="2019-06" db="EMBL/GenBank/DDBJ databases">
        <title>Genomic Encyclopedia of Type Strains, Phase IV (KMG-V): Genome sequencing to study the core and pangenomes of soil and plant-associated prokaryotes.</title>
        <authorList>
            <person name="Whitman W."/>
        </authorList>
    </citation>
    <scope>NUCLEOTIDE SEQUENCE [LARGE SCALE GENOMIC DNA]</scope>
    <source>
        <strain evidence="2 3">BR 11140</strain>
    </source>
</reference>
<dbReference type="OrthoDB" id="9804157at2"/>
<dbReference type="GO" id="GO:0016226">
    <property type="term" value="P:iron-sulfur cluster assembly"/>
    <property type="evidence" value="ECO:0007669"/>
    <property type="project" value="InterPro"/>
</dbReference>
<organism evidence="2 3">
    <name type="scientific">Nitrospirillum amazonense</name>
    <dbReference type="NCBI Taxonomy" id="28077"/>
    <lineage>
        <taxon>Bacteria</taxon>
        <taxon>Pseudomonadati</taxon>
        <taxon>Pseudomonadota</taxon>
        <taxon>Alphaproteobacteria</taxon>
        <taxon>Rhodospirillales</taxon>
        <taxon>Azospirillaceae</taxon>
        <taxon>Nitrospirillum</taxon>
    </lineage>
</organism>
<dbReference type="GO" id="GO:0051536">
    <property type="term" value="F:iron-sulfur cluster binding"/>
    <property type="evidence" value="ECO:0007669"/>
    <property type="project" value="InterPro"/>
</dbReference>
<dbReference type="Gene3D" id="3.90.1010.10">
    <property type="match status" value="1"/>
</dbReference>
<dbReference type="NCBIfam" id="TIGR01994">
    <property type="entry name" value="SUF_scaf_2"/>
    <property type="match status" value="1"/>
</dbReference>
<evidence type="ECO:0000313" key="3">
    <source>
        <dbReference type="Proteomes" id="UP000318050"/>
    </source>
</evidence>
<feature type="domain" description="NIF system FeS cluster assembly NifU N-terminal" evidence="1">
    <location>
        <begin position="7"/>
        <end position="88"/>
    </location>
</feature>